<dbReference type="Pfam" id="PF13102">
    <property type="entry name" value="Phage_int_SAM_5"/>
    <property type="match status" value="1"/>
</dbReference>
<dbReference type="InterPro" id="IPR025269">
    <property type="entry name" value="SAM-like_dom"/>
</dbReference>
<dbReference type="PANTHER" id="PTHR30349">
    <property type="entry name" value="PHAGE INTEGRASE-RELATED"/>
    <property type="match status" value="1"/>
</dbReference>
<evidence type="ECO:0000256" key="3">
    <source>
        <dbReference type="ARBA" id="ARBA00023172"/>
    </source>
</evidence>
<comment type="caution">
    <text evidence="5">The sequence shown here is derived from an EMBL/GenBank/DDBJ whole genome shotgun (WGS) entry which is preliminary data.</text>
</comment>
<dbReference type="InterPro" id="IPR013762">
    <property type="entry name" value="Integrase-like_cat_sf"/>
</dbReference>
<protein>
    <submittedName>
        <fullName evidence="5">Phage integrase family site specific recombinase</fullName>
    </submittedName>
</protein>
<dbReference type="InterPro" id="IPR002104">
    <property type="entry name" value="Integrase_catalytic"/>
</dbReference>
<accession>A0A7Z8YLP0</accession>
<dbReference type="CDD" id="cd01185">
    <property type="entry name" value="INTN1_C_like"/>
    <property type="match status" value="1"/>
</dbReference>
<dbReference type="Proteomes" id="UP000270205">
    <property type="component" value="Unassembled WGS sequence"/>
</dbReference>
<keyword evidence="2" id="KW-0238">DNA-binding</keyword>
<reference evidence="5 6" key="1">
    <citation type="submission" date="2018-11" db="EMBL/GenBank/DDBJ databases">
        <authorList>
            <consortium name="Pathogen Informatics"/>
        </authorList>
    </citation>
    <scope>NUCLEOTIDE SEQUENCE [LARGE SCALE GENOMIC DNA]</scope>
    <source>
        <strain evidence="5 6">NCTC12929</strain>
    </source>
</reference>
<dbReference type="GO" id="GO:0015074">
    <property type="term" value="P:DNA integration"/>
    <property type="evidence" value="ECO:0007669"/>
    <property type="project" value="InterPro"/>
</dbReference>
<evidence type="ECO:0000259" key="4">
    <source>
        <dbReference type="PROSITE" id="PS51898"/>
    </source>
</evidence>
<dbReference type="InterPro" id="IPR010998">
    <property type="entry name" value="Integrase_recombinase_N"/>
</dbReference>
<evidence type="ECO:0000256" key="1">
    <source>
        <dbReference type="ARBA" id="ARBA00008857"/>
    </source>
</evidence>
<sequence length="379" mass="44043">MKVYLRIRKGQLSELNKQKGKARMNTFYLKYYDEETKECTYESLKLQIYDKPKNFVEKQHNKETILLAEAVRSEKILEIQSGRFGFVSSSSGKIGFLAYFEKMVEKKYDVNGTYGNWRGAFRHLTNYCKGKEIQISKVDEVFLEGFKDYLLNEKISDKGGKLGQNTALSYFNKIRTALKEAHRGRLISENPILRVRGIKEEETNRQYLTLEEIQSLVQTECDNPLIKRAFLFSCMTGLRFSDIANLKWKNLNYDENNGWVLKFTMKKTKGVENLPINEQAIQLMGKRGKDEEQVFENLVYSAYGNKKLHKWVKEAGIDKHITFHSARHSFATLQLTMDTDIYTVSKLLGHKNLKTTEIYAKVIDKKKINAVSKIPNIFV</sequence>
<organism evidence="5 6">
    <name type="scientific">Bergeyella zoohelcum</name>
    <dbReference type="NCBI Taxonomy" id="1015"/>
    <lineage>
        <taxon>Bacteria</taxon>
        <taxon>Pseudomonadati</taxon>
        <taxon>Bacteroidota</taxon>
        <taxon>Flavobacteriia</taxon>
        <taxon>Flavobacteriales</taxon>
        <taxon>Weeksellaceae</taxon>
        <taxon>Bergeyella</taxon>
    </lineage>
</organism>
<dbReference type="PROSITE" id="PS51898">
    <property type="entry name" value="TYR_RECOMBINASE"/>
    <property type="match status" value="1"/>
</dbReference>
<evidence type="ECO:0000256" key="2">
    <source>
        <dbReference type="ARBA" id="ARBA00023125"/>
    </source>
</evidence>
<proteinExistence type="inferred from homology"/>
<dbReference type="Gene3D" id="1.10.150.130">
    <property type="match status" value="1"/>
</dbReference>
<keyword evidence="3" id="KW-0233">DNA recombination</keyword>
<dbReference type="Pfam" id="PF00589">
    <property type="entry name" value="Phage_integrase"/>
    <property type="match status" value="1"/>
</dbReference>
<evidence type="ECO:0000313" key="5">
    <source>
        <dbReference type="EMBL" id="VDH02912.1"/>
    </source>
</evidence>
<gene>
    <name evidence="5" type="primary">xerC</name>
    <name evidence="5" type="ORF">NCTC12929_00314</name>
</gene>
<evidence type="ECO:0000313" key="6">
    <source>
        <dbReference type="Proteomes" id="UP000270205"/>
    </source>
</evidence>
<comment type="similarity">
    <text evidence="1">Belongs to the 'phage' integrase family.</text>
</comment>
<dbReference type="SUPFAM" id="SSF56349">
    <property type="entry name" value="DNA breaking-rejoining enzymes"/>
    <property type="match status" value="1"/>
</dbReference>
<dbReference type="AlphaFoldDB" id="A0A7Z8YLP0"/>
<dbReference type="PANTHER" id="PTHR30349:SF64">
    <property type="entry name" value="PROPHAGE INTEGRASE INTD-RELATED"/>
    <property type="match status" value="1"/>
</dbReference>
<dbReference type="GO" id="GO:0003677">
    <property type="term" value="F:DNA binding"/>
    <property type="evidence" value="ECO:0007669"/>
    <property type="project" value="UniProtKB-KW"/>
</dbReference>
<dbReference type="RefSeq" id="WP_125150543.1">
    <property type="nucleotide sequence ID" value="NZ_UYIV01000001.1"/>
</dbReference>
<dbReference type="Gene3D" id="1.10.443.10">
    <property type="entry name" value="Intergrase catalytic core"/>
    <property type="match status" value="1"/>
</dbReference>
<dbReference type="EMBL" id="UYIV01000001">
    <property type="protein sequence ID" value="VDH02912.1"/>
    <property type="molecule type" value="Genomic_DNA"/>
</dbReference>
<feature type="domain" description="Tyr recombinase" evidence="4">
    <location>
        <begin position="203"/>
        <end position="373"/>
    </location>
</feature>
<name>A0A7Z8YLP0_9FLAO</name>
<dbReference type="InterPro" id="IPR011010">
    <property type="entry name" value="DNA_brk_join_enz"/>
</dbReference>
<dbReference type="GO" id="GO:0006310">
    <property type="term" value="P:DNA recombination"/>
    <property type="evidence" value="ECO:0007669"/>
    <property type="project" value="UniProtKB-KW"/>
</dbReference>
<dbReference type="InterPro" id="IPR050090">
    <property type="entry name" value="Tyrosine_recombinase_XerCD"/>
</dbReference>